<accession>A0A434AEY3</accession>
<keyword evidence="3" id="KW-0255">Endonuclease</keyword>
<dbReference type="InterPro" id="IPR003615">
    <property type="entry name" value="HNH_nuc"/>
</dbReference>
<feature type="domain" description="ScoMcrA-like DNA sulfur-binding" evidence="2">
    <location>
        <begin position="4"/>
        <end position="155"/>
    </location>
</feature>
<keyword evidence="3" id="KW-0540">Nuclease</keyword>
<evidence type="ECO:0000259" key="2">
    <source>
        <dbReference type="Pfam" id="PF26340"/>
    </source>
</evidence>
<keyword evidence="4" id="KW-1185">Reference proteome</keyword>
<dbReference type="GO" id="GO:0004519">
    <property type="term" value="F:endonuclease activity"/>
    <property type="evidence" value="ECO:0007669"/>
    <property type="project" value="UniProtKB-KW"/>
</dbReference>
<dbReference type="Pfam" id="PF26340">
    <property type="entry name" value="DNA-SBD_ScoMcrA"/>
    <property type="match status" value="1"/>
</dbReference>
<reference evidence="3 4" key="1">
    <citation type="submission" date="2018-11" db="EMBL/GenBank/DDBJ databases">
        <title>Parancylomarina longa gen. nov., sp. nov., isolated from sediments of southern Okinawa.</title>
        <authorList>
            <person name="Fu T."/>
        </authorList>
    </citation>
    <scope>NUCLEOTIDE SEQUENCE [LARGE SCALE GENOMIC DNA]</scope>
    <source>
        <strain evidence="3 4">T3-2 S1-C</strain>
    </source>
</reference>
<dbReference type="Proteomes" id="UP000282985">
    <property type="component" value="Unassembled WGS sequence"/>
</dbReference>
<organism evidence="3 4">
    <name type="scientific">Ancylomarina longa</name>
    <dbReference type="NCBI Taxonomy" id="2487017"/>
    <lineage>
        <taxon>Bacteria</taxon>
        <taxon>Pseudomonadati</taxon>
        <taxon>Bacteroidota</taxon>
        <taxon>Bacteroidia</taxon>
        <taxon>Marinilabiliales</taxon>
        <taxon>Marinifilaceae</taxon>
        <taxon>Ancylomarina</taxon>
    </lineage>
</organism>
<proteinExistence type="predicted"/>
<dbReference type="InterPro" id="IPR058813">
    <property type="entry name" value="DNA-SBD_ScoMcrA"/>
</dbReference>
<sequence>MEILINKIASLKRGTSKYGPAPHKPILLLAVIRAFEKGEIINNWIEPSGELLVHFRNIWEHLVHTEHTPNFSLPFFHLKNEKGKFWELITFPGKKLPVTKSSSIRSYRALVDCVAAAKLSDEFYLKVLDPIQREIMRQTILSTYFPNYIENDLLKPELLTEGIRNEILFDPAFNYARKVKRIITEKPKVEVEEELVMRSTTFRKAVKQIYNQQCAITGLKIDFSATMSMVDACHITPFANTYDDTITNGIALSPTIHRAFDRGMLAISDDYTILIHKNVRDYSSGQGLMNYQGQSIILPNDEKFYPSLGRFKEHRKRFDF</sequence>
<dbReference type="Pfam" id="PF13391">
    <property type="entry name" value="HNH_2"/>
    <property type="match status" value="1"/>
</dbReference>
<dbReference type="AlphaFoldDB" id="A0A434AEY3"/>
<dbReference type="InterPro" id="IPR011396">
    <property type="entry name" value="PT_DNA_restrict"/>
</dbReference>
<dbReference type="RefSeq" id="WP_127344944.1">
    <property type="nucleotide sequence ID" value="NZ_RJJX01000035.1"/>
</dbReference>
<evidence type="ECO:0000259" key="1">
    <source>
        <dbReference type="Pfam" id="PF13391"/>
    </source>
</evidence>
<keyword evidence="3" id="KW-0378">Hydrolase</keyword>
<dbReference type="PIRSF" id="PIRSF030850">
    <property type="entry name" value="UCP030850"/>
    <property type="match status" value="1"/>
</dbReference>
<gene>
    <name evidence="3" type="ORF">DLK05_15870</name>
</gene>
<comment type="caution">
    <text evidence="3">The sequence shown here is derived from an EMBL/GenBank/DDBJ whole genome shotgun (WGS) entry which is preliminary data.</text>
</comment>
<dbReference type="OrthoDB" id="67788at2"/>
<protein>
    <submittedName>
        <fullName evidence="3">HNH endonuclease</fullName>
    </submittedName>
</protein>
<evidence type="ECO:0000313" key="4">
    <source>
        <dbReference type="Proteomes" id="UP000282985"/>
    </source>
</evidence>
<feature type="domain" description="HNH nuclease" evidence="1">
    <location>
        <begin position="214"/>
        <end position="267"/>
    </location>
</feature>
<dbReference type="EMBL" id="RJJX01000035">
    <property type="protein sequence ID" value="RUT72936.1"/>
    <property type="molecule type" value="Genomic_DNA"/>
</dbReference>
<evidence type="ECO:0000313" key="3">
    <source>
        <dbReference type="EMBL" id="RUT72936.1"/>
    </source>
</evidence>
<name>A0A434AEY3_9BACT</name>